<dbReference type="AlphaFoldDB" id="G3TUY4"/>
<dbReference type="eggNOG" id="KOG3867">
    <property type="taxonomic scope" value="Eukaryota"/>
</dbReference>
<dbReference type="Pfam" id="PF14707">
    <property type="entry name" value="Sulfatase_C"/>
    <property type="match status" value="1"/>
</dbReference>
<proteinExistence type="inferred from homology"/>
<dbReference type="HOGENOM" id="CLU_006332_13_4_1"/>
<dbReference type="Gene3D" id="1.10.287.550">
    <property type="entry name" value="Helix hairpin bin"/>
    <property type="match status" value="1"/>
</dbReference>
<dbReference type="STRING" id="9785.ENSLAFP00000019392"/>
<feature type="signal peptide" evidence="6">
    <location>
        <begin position="1"/>
        <end position="18"/>
    </location>
</feature>
<reference evidence="8 9" key="1">
    <citation type="submission" date="2009-06" db="EMBL/GenBank/DDBJ databases">
        <title>The Genome Sequence of Loxodonta africana (African elephant).</title>
        <authorList>
            <person name="Di Palma F."/>
            <person name="Heiman D."/>
            <person name="Young S."/>
            <person name="Johnson J."/>
            <person name="Lander E.S."/>
            <person name="Lindblad-Toh K."/>
        </authorList>
    </citation>
    <scope>NUCLEOTIDE SEQUENCE [LARGE SCALE GENOMIC DNA]</scope>
    <source>
        <strain evidence="8 9">Isolate ISIS603380</strain>
    </source>
</reference>
<evidence type="ECO:0000256" key="4">
    <source>
        <dbReference type="ARBA" id="ARBA00022801"/>
    </source>
</evidence>
<evidence type="ECO:0000259" key="7">
    <source>
        <dbReference type="Pfam" id="PF00884"/>
    </source>
</evidence>
<dbReference type="FunCoup" id="G3TUY4">
    <property type="interactions" value="2"/>
</dbReference>
<gene>
    <name evidence="8" type="primary">ARSF</name>
</gene>
<dbReference type="InParanoid" id="G3TUY4"/>
<evidence type="ECO:0000256" key="5">
    <source>
        <dbReference type="ARBA" id="ARBA00022837"/>
    </source>
</evidence>
<dbReference type="Gene3D" id="3.40.720.10">
    <property type="entry name" value="Alkaline Phosphatase, subunit A"/>
    <property type="match status" value="1"/>
</dbReference>
<dbReference type="Gene3D" id="3.30.1120.10">
    <property type="match status" value="1"/>
</dbReference>
<keyword evidence="5" id="KW-0106">Calcium</keyword>
<keyword evidence="3" id="KW-0479">Metal-binding</keyword>
<keyword evidence="6" id="KW-0732">Signal</keyword>
<dbReference type="GeneTree" id="ENSGT00940000163432"/>
<sequence>SIFLSLVCLFLNTQQSHAATEDKPNIFLIMVDDLGIGDLGCYGNDTISRMTNSVSISQNPVPLSQCIYIASILYPPSSIIYFISSCDPVLSEEVLSSYPCYKLTVVVPSLIRSEQKTFLPTKEKQIMCVCLISGKWHQGLNCHFRSDYCHHPYHYGFDYYYGMPYSLYEPCWPDPSRDTELAIGSKLWQCVQLVALAVLTLAIGKLRGWISVPWPFILAMNLFLLLLAYSWFSSFTSGLYWDCILMRGQEITEQPLKAERAGSIMVQETISFIERNRRGPFLLYFSFLHVHIPLPTTEDFIGTSQHGLYGDNVQEMDAMVGKILAVIDDFGLRNNTLVHFTSDHGGHLEGRIGHTQLGGWNGIFKGGKGMGGWEGGIRVPGIFRWPAKLPAGQSIEEPTSSMDIFPTLASLSGGILPRDRVIDGRDLMPLLSGEIQRSEHQFLFHYCGSYLHAVRWHPQDSEAVWKAHYVTPIFQPPGAQACYATKYCQCSGENVTHHNPPLLFDLSRDPSESTPLSRDTEPLYDLVIEKVAAALREHLKSVIPVQEQLSEINRDRVWLRPCCGVFPFCLCDKEGKRLAGEL</sequence>
<keyword evidence="9" id="KW-1185">Reference proteome</keyword>
<accession>G3TUY4</accession>
<dbReference type="SUPFAM" id="SSF53649">
    <property type="entry name" value="Alkaline phosphatase-like"/>
    <property type="match status" value="2"/>
</dbReference>
<evidence type="ECO:0000256" key="6">
    <source>
        <dbReference type="SAM" id="SignalP"/>
    </source>
</evidence>
<comment type="similarity">
    <text evidence="2">Belongs to the sulfatase family.</text>
</comment>
<evidence type="ECO:0000256" key="1">
    <source>
        <dbReference type="ARBA" id="ARBA00001913"/>
    </source>
</evidence>
<dbReference type="FunFam" id="3.30.1120.10:FF:000001">
    <property type="entry name" value="Arylsulfatase E"/>
    <property type="match status" value="1"/>
</dbReference>
<name>G3TUY4_LOXAF</name>
<dbReference type="PANTHER" id="PTHR42693:SF2">
    <property type="entry name" value="ARYLSULFATASE F"/>
    <property type="match status" value="1"/>
</dbReference>
<dbReference type="GO" id="GO:0004065">
    <property type="term" value="F:arylsulfatase activity"/>
    <property type="evidence" value="ECO:0007669"/>
    <property type="project" value="Ensembl"/>
</dbReference>
<evidence type="ECO:0000256" key="2">
    <source>
        <dbReference type="ARBA" id="ARBA00008779"/>
    </source>
</evidence>
<protein>
    <submittedName>
        <fullName evidence="8">Arylsulfatase F</fullName>
    </submittedName>
</protein>
<comment type="cofactor">
    <cofactor evidence="1">
        <name>Ca(2+)</name>
        <dbReference type="ChEBI" id="CHEBI:29108"/>
    </cofactor>
</comment>
<dbReference type="Proteomes" id="UP000007646">
    <property type="component" value="Unassembled WGS sequence"/>
</dbReference>
<dbReference type="OMA" id="HSQRGGW"/>
<keyword evidence="4" id="KW-0378">Hydrolase</keyword>
<feature type="domain" description="Sulfatase N-terminal" evidence="7">
    <location>
        <begin position="264"/>
        <end position="413"/>
    </location>
</feature>
<dbReference type="GO" id="GO:0005783">
    <property type="term" value="C:endoplasmic reticulum"/>
    <property type="evidence" value="ECO:0007669"/>
    <property type="project" value="UniProtKB-ARBA"/>
</dbReference>
<dbReference type="Ensembl" id="ENSLAFT00000032544.1">
    <property type="protein sequence ID" value="ENSLAFP00000019392.1"/>
    <property type="gene ID" value="ENSLAFG00000026223.1"/>
</dbReference>
<dbReference type="InterPro" id="IPR017850">
    <property type="entry name" value="Alkaline_phosphatase_core_sf"/>
</dbReference>
<dbReference type="Pfam" id="PF00884">
    <property type="entry name" value="Sulfatase"/>
    <property type="match status" value="1"/>
</dbReference>
<evidence type="ECO:0000313" key="9">
    <source>
        <dbReference type="Proteomes" id="UP000007646"/>
    </source>
</evidence>
<evidence type="ECO:0000313" key="8">
    <source>
        <dbReference type="Ensembl" id="ENSLAFP00000019392.1"/>
    </source>
</evidence>
<dbReference type="InterPro" id="IPR050738">
    <property type="entry name" value="Sulfatase"/>
</dbReference>
<dbReference type="PANTHER" id="PTHR42693">
    <property type="entry name" value="ARYLSULFATASE FAMILY MEMBER"/>
    <property type="match status" value="1"/>
</dbReference>
<dbReference type="FunFam" id="1.10.287.550:FF:000001">
    <property type="entry name" value="Arylsulfatase E"/>
    <property type="match status" value="1"/>
</dbReference>
<dbReference type="InterPro" id="IPR000917">
    <property type="entry name" value="Sulfatase_N"/>
</dbReference>
<dbReference type="GO" id="GO:0046872">
    <property type="term" value="F:metal ion binding"/>
    <property type="evidence" value="ECO:0007669"/>
    <property type="project" value="UniProtKB-KW"/>
</dbReference>
<reference evidence="8" key="3">
    <citation type="submission" date="2025-09" db="UniProtKB">
        <authorList>
            <consortium name="Ensembl"/>
        </authorList>
    </citation>
    <scope>IDENTIFICATION</scope>
    <source>
        <strain evidence="8">Isolate ISIS603380</strain>
    </source>
</reference>
<feature type="chain" id="PRO_5003455908" evidence="6">
    <location>
        <begin position="19"/>
        <end position="582"/>
    </location>
</feature>
<reference evidence="8" key="2">
    <citation type="submission" date="2025-08" db="UniProtKB">
        <authorList>
            <consortium name="Ensembl"/>
        </authorList>
    </citation>
    <scope>IDENTIFICATION</scope>
    <source>
        <strain evidence="8">Isolate ISIS603380</strain>
    </source>
</reference>
<evidence type="ECO:0000256" key="3">
    <source>
        <dbReference type="ARBA" id="ARBA00022723"/>
    </source>
</evidence>
<organism evidence="8 9">
    <name type="scientific">Loxodonta africana</name>
    <name type="common">African elephant</name>
    <dbReference type="NCBI Taxonomy" id="9785"/>
    <lineage>
        <taxon>Eukaryota</taxon>
        <taxon>Metazoa</taxon>
        <taxon>Chordata</taxon>
        <taxon>Craniata</taxon>
        <taxon>Vertebrata</taxon>
        <taxon>Euteleostomi</taxon>
        <taxon>Mammalia</taxon>
        <taxon>Eutheria</taxon>
        <taxon>Afrotheria</taxon>
        <taxon>Proboscidea</taxon>
        <taxon>Elephantidae</taxon>
        <taxon>Loxodonta</taxon>
    </lineage>
</organism>